<dbReference type="GeneID" id="108017730"/>
<dbReference type="GO" id="GO:0005576">
    <property type="term" value="C:extracellular region"/>
    <property type="evidence" value="ECO:0007669"/>
    <property type="project" value="UniProtKB-SubCell"/>
</dbReference>
<dbReference type="InterPro" id="IPR014044">
    <property type="entry name" value="CAP_dom"/>
</dbReference>
<comment type="subcellular location">
    <subcellularLocation>
        <location evidence="1">Secreted</location>
    </subcellularLocation>
</comment>
<evidence type="ECO:0000256" key="2">
    <source>
        <dbReference type="ARBA" id="ARBA00022525"/>
    </source>
</evidence>
<dbReference type="SUPFAM" id="SSF55797">
    <property type="entry name" value="PR-1-like"/>
    <property type="match status" value="1"/>
</dbReference>
<feature type="signal peptide" evidence="3">
    <location>
        <begin position="1"/>
        <end position="19"/>
    </location>
</feature>
<keyword evidence="5" id="KW-1185">Reference proteome</keyword>
<sequence>MIKWIWLLSLVLNIYNIKASTDWCATDLCNGQHVLCKNNKKFHSPCPNHATAMVMMKKDMINLILEKHNDYRNKFAAGIDNHAKAARMATIQWDWELAKVADGLVRRCEPLRDECVRTPNNLYAEVSYSLEKYYCMTSKKDALRKQLDYWFDPKRKDESHKLFFSIKENEQELSLNYFQVLRDRANRVGCAIVEYIRPALVHQLLKCVYNCGVTLCEDDHNPVYEDTEYDAAEECVMGSHSKYKNLCHEDEQVKSCDGGDLLVENENNNEPPLTATTIPLPSYNISEFLPAIPDNPDPFLSFGELPDNPDISFRTNRNHSLFAKHGKNLEYKHWLTKLIPTRPLNPYKVTKRIK</sequence>
<accession>A0AB39ZPD9</accession>
<reference evidence="6" key="1">
    <citation type="submission" date="2025-08" db="UniProtKB">
        <authorList>
            <consortium name="RefSeq"/>
        </authorList>
    </citation>
    <scope>IDENTIFICATION</scope>
</reference>
<evidence type="ECO:0000256" key="1">
    <source>
        <dbReference type="ARBA" id="ARBA00004613"/>
    </source>
</evidence>
<name>A0AB39ZPD9_DROSZ</name>
<organism evidence="5 6">
    <name type="scientific">Drosophila suzukii</name>
    <name type="common">Spotted-wing drosophila fruit fly</name>
    <dbReference type="NCBI Taxonomy" id="28584"/>
    <lineage>
        <taxon>Eukaryota</taxon>
        <taxon>Metazoa</taxon>
        <taxon>Ecdysozoa</taxon>
        <taxon>Arthropoda</taxon>
        <taxon>Hexapoda</taxon>
        <taxon>Insecta</taxon>
        <taxon>Pterygota</taxon>
        <taxon>Neoptera</taxon>
        <taxon>Endopterygota</taxon>
        <taxon>Diptera</taxon>
        <taxon>Brachycera</taxon>
        <taxon>Muscomorpha</taxon>
        <taxon>Ephydroidea</taxon>
        <taxon>Drosophilidae</taxon>
        <taxon>Drosophila</taxon>
        <taxon>Sophophora</taxon>
    </lineage>
</organism>
<evidence type="ECO:0000256" key="3">
    <source>
        <dbReference type="SAM" id="SignalP"/>
    </source>
</evidence>
<dbReference type="Proteomes" id="UP001652628">
    <property type="component" value="Chromosome 2L"/>
</dbReference>
<dbReference type="RefSeq" id="XP_016940366.3">
    <property type="nucleotide sequence ID" value="XM_017084877.4"/>
</dbReference>
<dbReference type="Pfam" id="PF00188">
    <property type="entry name" value="CAP"/>
    <property type="match status" value="1"/>
</dbReference>
<keyword evidence="2" id="KW-0964">Secreted</keyword>
<feature type="domain" description="SCP" evidence="4">
    <location>
        <begin position="65"/>
        <end position="194"/>
    </location>
</feature>
<evidence type="ECO:0000313" key="6">
    <source>
        <dbReference type="RefSeq" id="XP_016940366.3"/>
    </source>
</evidence>
<dbReference type="InterPro" id="IPR035940">
    <property type="entry name" value="CAP_sf"/>
</dbReference>
<feature type="chain" id="PRO_5046688821" evidence="3">
    <location>
        <begin position="20"/>
        <end position="354"/>
    </location>
</feature>
<dbReference type="Gene3D" id="3.40.33.10">
    <property type="entry name" value="CAP"/>
    <property type="match status" value="1"/>
</dbReference>
<evidence type="ECO:0000313" key="5">
    <source>
        <dbReference type="Proteomes" id="UP001652628"/>
    </source>
</evidence>
<evidence type="ECO:0000259" key="4">
    <source>
        <dbReference type="Pfam" id="PF00188"/>
    </source>
</evidence>
<dbReference type="AlphaFoldDB" id="A0AB39ZPD9"/>
<proteinExistence type="predicted"/>
<gene>
    <name evidence="6" type="primary">LOC108017730</name>
</gene>
<dbReference type="CDD" id="cd05380">
    <property type="entry name" value="CAP_euk"/>
    <property type="match status" value="1"/>
</dbReference>
<keyword evidence="3" id="KW-0732">Signal</keyword>
<protein>
    <submittedName>
        <fullName evidence="6">Antigen 5 like allergen Cul n 1 isoform X1</fullName>
    </submittedName>
</protein>